<gene>
    <name evidence="1" type="ORF">PLEI_3841</name>
</gene>
<dbReference type="EMBL" id="DF196821">
    <property type="protein sequence ID" value="GAD32172.1"/>
    <property type="molecule type" value="Genomic_DNA"/>
</dbReference>
<reference evidence="2" key="1">
    <citation type="submission" date="2012-12" db="EMBL/GenBank/DDBJ databases">
        <title>Genome Sequence of Photobacterium leiognathi lrivu.4.1.</title>
        <authorList>
            <person name="Urbanczyk H."/>
            <person name="Ogura Y."/>
            <person name="Hayashi T."/>
            <person name="Dunlap P.V."/>
        </authorList>
    </citation>
    <scope>NUCLEOTIDE SEQUENCE [LARGE SCALE GENOMIC DNA]</scope>
    <source>
        <strain evidence="2">lrivu.4.1</strain>
    </source>
</reference>
<dbReference type="RefSeq" id="WP_023935046.1">
    <property type="nucleotide sequence ID" value="NZ_DF196821.1"/>
</dbReference>
<name>V5H581_PHOLE</name>
<protein>
    <submittedName>
        <fullName evidence="1">Uncharacterized protein</fullName>
    </submittedName>
</protein>
<dbReference type="eggNOG" id="ENOG5031PB5">
    <property type="taxonomic scope" value="Bacteria"/>
</dbReference>
<sequence>MKFKILILFLLVVLFFSVSPLIFGLTCDSQFYLKKDKDLYIGQCHFGVVEIYQVKDFGRDHSADVVHYKGIFMQFFSKAAIYVNSVAEQAPVNDIQTIKEIVNIRNDRFYKFEILNENSCNVEVKLENGNTCKINKFIPV</sequence>
<dbReference type="AlphaFoldDB" id="V5H581"/>
<dbReference type="HOGENOM" id="CLU_1833340_0_0_6"/>
<evidence type="ECO:0000313" key="2">
    <source>
        <dbReference type="Proteomes" id="UP000030675"/>
    </source>
</evidence>
<proteinExistence type="predicted"/>
<accession>V5H581</accession>
<organism evidence="1 2">
    <name type="scientific">Photobacterium leiognathi lrivu.4.1</name>
    <dbReference type="NCBI Taxonomy" id="1248232"/>
    <lineage>
        <taxon>Bacteria</taxon>
        <taxon>Pseudomonadati</taxon>
        <taxon>Pseudomonadota</taxon>
        <taxon>Gammaproteobacteria</taxon>
        <taxon>Vibrionales</taxon>
        <taxon>Vibrionaceae</taxon>
        <taxon>Photobacterium</taxon>
    </lineage>
</organism>
<dbReference type="Proteomes" id="UP000030675">
    <property type="component" value="Unassembled WGS sequence"/>
</dbReference>
<evidence type="ECO:0000313" key="1">
    <source>
        <dbReference type="EMBL" id="GAD32172.1"/>
    </source>
</evidence>